<dbReference type="AlphaFoldDB" id="A0AAN5D5V7"/>
<feature type="domain" description="Bromo" evidence="3">
    <location>
        <begin position="263"/>
        <end position="333"/>
    </location>
</feature>
<accession>A0AAN5D5V7</accession>
<dbReference type="InterPro" id="IPR001487">
    <property type="entry name" value="Bromodomain"/>
</dbReference>
<dbReference type="EMBL" id="BTRK01000005">
    <property type="protein sequence ID" value="GMR56272.1"/>
    <property type="molecule type" value="Genomic_DNA"/>
</dbReference>
<dbReference type="PROSITE" id="PS50014">
    <property type="entry name" value="BROMODOMAIN_2"/>
    <property type="match status" value="1"/>
</dbReference>
<dbReference type="PANTHER" id="PTHR16266:SF17">
    <property type="entry name" value="BRWD3"/>
    <property type="match status" value="1"/>
</dbReference>
<comment type="caution">
    <text evidence="4">The sequence shown here is derived from an EMBL/GenBank/DDBJ whole genome shotgun (WGS) entry which is preliminary data.</text>
</comment>
<keyword evidence="5" id="KW-1185">Reference proteome</keyword>
<dbReference type="Gene3D" id="1.20.920.10">
    <property type="entry name" value="Bromodomain-like"/>
    <property type="match status" value="1"/>
</dbReference>
<dbReference type="Proteomes" id="UP001328107">
    <property type="component" value="Unassembled WGS sequence"/>
</dbReference>
<dbReference type="SUPFAM" id="SSF47370">
    <property type="entry name" value="Bromodomain"/>
    <property type="match status" value="1"/>
</dbReference>
<dbReference type="InterPro" id="IPR052060">
    <property type="entry name" value="Bromo_WD_repeat"/>
</dbReference>
<organism evidence="4 5">
    <name type="scientific">Pristionchus mayeri</name>
    <dbReference type="NCBI Taxonomy" id="1317129"/>
    <lineage>
        <taxon>Eukaryota</taxon>
        <taxon>Metazoa</taxon>
        <taxon>Ecdysozoa</taxon>
        <taxon>Nematoda</taxon>
        <taxon>Chromadorea</taxon>
        <taxon>Rhabditida</taxon>
        <taxon>Rhabditina</taxon>
        <taxon>Diplogasteromorpha</taxon>
        <taxon>Diplogasteroidea</taxon>
        <taxon>Neodiplogasteridae</taxon>
        <taxon>Pristionchus</taxon>
    </lineage>
</organism>
<proteinExistence type="predicted"/>
<dbReference type="GO" id="GO:0005634">
    <property type="term" value="C:nucleus"/>
    <property type="evidence" value="ECO:0007669"/>
    <property type="project" value="TreeGrafter"/>
</dbReference>
<evidence type="ECO:0000256" key="1">
    <source>
        <dbReference type="ARBA" id="ARBA00023117"/>
    </source>
</evidence>
<evidence type="ECO:0000313" key="4">
    <source>
        <dbReference type="EMBL" id="GMR56272.1"/>
    </source>
</evidence>
<sequence length="378" mass="44124">ELQEERTADEEMEVEEKPDVSEIRVERRQRWDEDVWKRSFSEWMREVKRKRFPYVAQIGDQVVYFRLGYEEYLKDIEKAKLYTIDPKMHPNESVGMEEFAVVEDVQYILMPYRLIQLKLARTDAEGKRTGFTWTVKYHDLDCNPDFIILRAFYEAGLAMNLEVGDEIDAAIEDFWWKGIVESTVRCALSGDWQSVEVRWETGEKEELSLWDVRKGSAAIATHQPVSEEEVISMGSVPYCEGDWPDEDDGETRRRLKIALTALAQCDTVKEFATAVPVEWFSDYPMMVAYSTDIETICERIDNQYYRRLRSLLHDVRHLALAAEAYNGWSAVIVRNAKVLVEAIVRIANDPSMSNDDFVPSFQSCFDLPESEYKRRPEP</sequence>
<evidence type="ECO:0000313" key="5">
    <source>
        <dbReference type="Proteomes" id="UP001328107"/>
    </source>
</evidence>
<feature type="non-terminal residue" evidence="4">
    <location>
        <position position="1"/>
    </location>
</feature>
<feature type="non-terminal residue" evidence="4">
    <location>
        <position position="378"/>
    </location>
</feature>
<dbReference type="GO" id="GO:0007010">
    <property type="term" value="P:cytoskeleton organization"/>
    <property type="evidence" value="ECO:0007669"/>
    <property type="project" value="TreeGrafter"/>
</dbReference>
<reference evidence="5" key="1">
    <citation type="submission" date="2022-10" db="EMBL/GenBank/DDBJ databases">
        <title>Genome assembly of Pristionchus species.</title>
        <authorList>
            <person name="Yoshida K."/>
            <person name="Sommer R.J."/>
        </authorList>
    </citation>
    <scope>NUCLEOTIDE SEQUENCE [LARGE SCALE GENOMIC DNA]</scope>
    <source>
        <strain evidence="5">RS5460</strain>
    </source>
</reference>
<dbReference type="GO" id="GO:0008360">
    <property type="term" value="P:regulation of cell shape"/>
    <property type="evidence" value="ECO:0007669"/>
    <property type="project" value="TreeGrafter"/>
</dbReference>
<gene>
    <name evidence="4" type="ORF">PMAYCL1PPCAC_26467</name>
</gene>
<dbReference type="PANTHER" id="PTHR16266">
    <property type="entry name" value="WD REPEAT DOMAIN 9"/>
    <property type="match status" value="1"/>
</dbReference>
<dbReference type="Pfam" id="PF25313">
    <property type="entry name" value="BRWD_AD"/>
    <property type="match status" value="1"/>
</dbReference>
<dbReference type="GO" id="GO:0006357">
    <property type="term" value="P:regulation of transcription by RNA polymerase II"/>
    <property type="evidence" value="ECO:0007669"/>
    <property type="project" value="TreeGrafter"/>
</dbReference>
<protein>
    <recommendedName>
        <fullName evidence="3">Bromo domain-containing protein</fullName>
    </recommendedName>
</protein>
<dbReference type="InterPro" id="IPR057451">
    <property type="entry name" value="BRWD/PHIP_AD"/>
</dbReference>
<evidence type="ECO:0000259" key="3">
    <source>
        <dbReference type="PROSITE" id="PS50014"/>
    </source>
</evidence>
<name>A0AAN5D5V7_9BILA</name>
<dbReference type="InterPro" id="IPR036427">
    <property type="entry name" value="Bromodomain-like_sf"/>
</dbReference>
<keyword evidence="1 2" id="KW-0103">Bromodomain</keyword>
<evidence type="ECO:0000256" key="2">
    <source>
        <dbReference type="PROSITE-ProRule" id="PRU00035"/>
    </source>
</evidence>
<dbReference type="Pfam" id="PF00439">
    <property type="entry name" value="Bromodomain"/>
    <property type="match status" value="1"/>
</dbReference>